<protein>
    <submittedName>
        <fullName evidence="7">Uncharacterized protein</fullName>
    </submittedName>
</protein>
<evidence type="ECO:0000256" key="1">
    <source>
        <dbReference type="ARBA" id="ARBA00004123"/>
    </source>
</evidence>
<evidence type="ECO:0000259" key="6">
    <source>
        <dbReference type="Pfam" id="PF25772"/>
    </source>
</evidence>
<dbReference type="Proteomes" id="UP000215902">
    <property type="component" value="Unassembled WGS sequence"/>
</dbReference>
<keyword evidence="8" id="KW-1185">Reference proteome</keyword>
<evidence type="ECO:0000313" key="7">
    <source>
        <dbReference type="EMBL" id="PAA71854.1"/>
    </source>
</evidence>
<feature type="domain" description="RRP12 N-terminal HEAT" evidence="6">
    <location>
        <begin position="110"/>
        <end position="308"/>
    </location>
</feature>
<feature type="region of interest" description="Disordered" evidence="4">
    <location>
        <begin position="1"/>
        <end position="27"/>
    </location>
</feature>
<dbReference type="PANTHER" id="PTHR48287:SF1">
    <property type="entry name" value="ARM REPEAT SUPERFAMILY PROTEIN"/>
    <property type="match status" value="1"/>
</dbReference>
<feature type="compositionally biased region" description="Low complexity" evidence="4">
    <location>
        <begin position="1130"/>
        <end position="1139"/>
    </location>
</feature>
<comment type="caution">
    <text evidence="7">The sequence shown here is derived from an EMBL/GenBank/DDBJ whole genome shotgun (WGS) entry which is preliminary data.</text>
</comment>
<feature type="compositionally biased region" description="Basic residues" evidence="4">
    <location>
        <begin position="1"/>
        <end position="19"/>
    </location>
</feature>
<dbReference type="InterPro" id="IPR011989">
    <property type="entry name" value="ARM-like"/>
</dbReference>
<keyword evidence="3" id="KW-0539">Nucleus</keyword>
<accession>A0A267FF72</accession>
<reference evidence="7 8" key="1">
    <citation type="submission" date="2017-06" db="EMBL/GenBank/DDBJ databases">
        <title>A platform for efficient transgenesis in Macrostomum lignano, a flatworm model organism for stem cell research.</title>
        <authorList>
            <person name="Berezikov E."/>
        </authorList>
    </citation>
    <scope>NUCLEOTIDE SEQUENCE [LARGE SCALE GENOMIC DNA]</scope>
    <source>
        <strain evidence="7">DV1</strain>
        <tissue evidence="7">Whole organism</tissue>
    </source>
</reference>
<evidence type="ECO:0000256" key="3">
    <source>
        <dbReference type="ARBA" id="ARBA00023242"/>
    </source>
</evidence>
<dbReference type="OrthoDB" id="2192888at2759"/>
<dbReference type="InterPro" id="IPR057860">
    <property type="entry name" value="HEAT_RRP12_N"/>
</dbReference>
<dbReference type="InterPro" id="IPR012978">
    <property type="entry name" value="HEAT_RRP12"/>
</dbReference>
<dbReference type="Gene3D" id="1.25.10.10">
    <property type="entry name" value="Leucine-rich Repeat Variant"/>
    <property type="match status" value="1"/>
</dbReference>
<dbReference type="GO" id="GO:0005634">
    <property type="term" value="C:nucleus"/>
    <property type="evidence" value="ECO:0007669"/>
    <property type="project" value="UniProtKB-SubCell"/>
</dbReference>
<dbReference type="Pfam" id="PF25772">
    <property type="entry name" value="HEAT_RRP12_N"/>
    <property type="match status" value="1"/>
</dbReference>
<feature type="compositionally biased region" description="Basic and acidic residues" evidence="4">
    <location>
        <begin position="1096"/>
        <end position="1110"/>
    </location>
</feature>
<evidence type="ECO:0000256" key="4">
    <source>
        <dbReference type="SAM" id="MobiDB-lite"/>
    </source>
</evidence>
<feature type="region of interest" description="Disordered" evidence="4">
    <location>
        <begin position="1355"/>
        <end position="1382"/>
    </location>
</feature>
<comment type="similarity">
    <text evidence="2">Belongs to the RRP12 family.</text>
</comment>
<feature type="region of interest" description="Disordered" evidence="4">
    <location>
        <begin position="70"/>
        <end position="89"/>
    </location>
</feature>
<feature type="region of interest" description="Disordered" evidence="4">
    <location>
        <begin position="1081"/>
        <end position="1118"/>
    </location>
</feature>
<dbReference type="Pfam" id="PF08161">
    <property type="entry name" value="RRP12_HEAT"/>
    <property type="match status" value="1"/>
</dbReference>
<dbReference type="InterPro" id="IPR052087">
    <property type="entry name" value="RRP12"/>
</dbReference>
<evidence type="ECO:0000256" key="2">
    <source>
        <dbReference type="ARBA" id="ARBA00007690"/>
    </source>
</evidence>
<feature type="region of interest" description="Disordered" evidence="4">
    <location>
        <begin position="1185"/>
        <end position="1330"/>
    </location>
</feature>
<organism evidence="7 8">
    <name type="scientific">Macrostomum lignano</name>
    <dbReference type="NCBI Taxonomy" id="282301"/>
    <lineage>
        <taxon>Eukaryota</taxon>
        <taxon>Metazoa</taxon>
        <taxon>Spiralia</taxon>
        <taxon>Lophotrochozoa</taxon>
        <taxon>Platyhelminthes</taxon>
        <taxon>Rhabditophora</taxon>
        <taxon>Macrostomorpha</taxon>
        <taxon>Macrostomida</taxon>
        <taxon>Macrostomidae</taxon>
        <taxon>Macrostomum</taxon>
    </lineage>
</organism>
<evidence type="ECO:0000313" key="8">
    <source>
        <dbReference type="Proteomes" id="UP000215902"/>
    </source>
</evidence>
<sequence length="1382" mass="149562">MKVSRSARKTLRTGVRWKKGQSSSSNPRCQRFREAASAVNRARVVQFAPDLPTQGGGITKAALERHNKLIDGKDQIQEEPIDNDDDESSVESVETWATNFTGCTNQCFEKVLTHWADRQNSEARRSALAVLAAVAQLIRDRGGRETNEEYFQALLTALVSVDSDIRPAAAHLLSVLTKRMDPATLAPAFAPLTQACLQLLHSPETAASDTADQSAASSGAGLPRSLLLCLGSALAALPKTAWHAAATRQVLQAVLQFTQSDRPRIRKAAMQAVTETLASTEASVPVALVTAFALDRLNSASSAAFSLRLLRVAASHQTERQAKSTVEAVLALAPTADARTFAEAMLAIRSLFWRRRLDSRLPVQLIGQIVSALYDARPPWEDAESTRIWLDTAKAGLGALAPVEADEDAEEKQQPDSEQCQIFESHLIKLFTVSFRGLGQSGLAEAARRACRDACHHVLIELAPRIRRPAALASIRSAVLATLTSGLSSYQYYPSWPHIGRLLSAFIRCHGDDCRGQSDLTASLTSLANLRDTADDKDADLCTCLESALAAALETLGPTDFLAAVSLDSLDPAAPSDTWRRSWLLPMLPRHIRQGAQLAAFSRHLLPLAKRCQQAAASGSPTARLLELQVWQSLPAFCYGPTDAAEALPGLARQLGELLMSRSDIRLHLLAALRRLSAAAADNSALYSLMSGYAKNYVPRLFALHSDSSATRSHRLAALETIRVYAKISPSNLLSSWFAKAAAKVKEAGYKMKDTSSDEAACRDAADLVIALAPSLTDIRPAVDLCNQWCSVHQSDSDVEQVSAALEKKGYRLAEALLTAARKSRDESLPSNSGISSESNIANIHRLAKLLLDLASSGGQALPSSRKSRLRCLALCVSNGTSWLETDEQRRQLAELALPEAVLGSTEQNSQAREAADSLLLEVFRFYAQQVRTDVDEDDDAGGNAAIGFLAAVFAAAGNEPATLQAALYSVTGLLSHLRHCMNRSLLASLLQRLSDTMSASDSPRTLVKAALRCLASVVRRFGHAYTLEQVAQCLEALPVSLRPAFRATVRRILTDLLAGFPYETLRAGLPAFYHKQLTNVRKRTEHKERLKQRGKRGEDSQTAAGREDSSSIGGRSEATRVVRGIDDLLNMSSDSSASEDGDGRRSKSAKSGNKSRSKRSADSAWLEEADDEILDLRDSLAAARIHRSRPPLSADAADAASKRRRLGDDFKLSSDGRLIIEESDSDDADISEKAKQSRKMKQQVGTAAVNDDEDSISGGVSSSSDDEDDSASKPKYRPGGRGIHRDMTKQPAGGKPNKSQQLRKQAKSSSGATKIKKKKTQSDGLDPYSYLSLDRRLLNRKNVAGKLARLGKYKNLVRAPASSSKSGGSGGIRKAKARRRK</sequence>
<feature type="compositionally biased region" description="Polar residues" evidence="4">
    <location>
        <begin position="1298"/>
        <end position="1313"/>
    </location>
</feature>
<dbReference type="EMBL" id="NIVC01001133">
    <property type="protein sequence ID" value="PAA71854.1"/>
    <property type="molecule type" value="Genomic_DNA"/>
</dbReference>
<gene>
    <name evidence="7" type="ORF">BOX15_Mlig000947g1</name>
</gene>
<feature type="domain" description="RRP12 HEAT" evidence="5">
    <location>
        <begin position="475"/>
        <end position="705"/>
    </location>
</feature>
<feature type="compositionally biased region" description="Basic and acidic residues" evidence="4">
    <location>
        <begin position="1207"/>
        <end position="1221"/>
    </location>
</feature>
<dbReference type="PANTHER" id="PTHR48287">
    <property type="entry name" value="ARM REPEAT SUPERFAMILY PROTEIN"/>
    <property type="match status" value="1"/>
</dbReference>
<proteinExistence type="inferred from homology"/>
<dbReference type="SUPFAM" id="SSF48371">
    <property type="entry name" value="ARM repeat"/>
    <property type="match status" value="2"/>
</dbReference>
<feature type="region of interest" description="Disordered" evidence="4">
    <location>
        <begin position="1130"/>
        <end position="1166"/>
    </location>
</feature>
<comment type="subcellular location">
    <subcellularLocation>
        <location evidence="1">Nucleus</location>
    </subcellularLocation>
</comment>
<name>A0A267FF72_9PLAT</name>
<dbReference type="STRING" id="282301.A0A267FF72"/>
<feature type="compositionally biased region" description="Basic residues" evidence="4">
    <location>
        <begin position="1081"/>
        <end position="1095"/>
    </location>
</feature>
<evidence type="ECO:0000259" key="5">
    <source>
        <dbReference type="Pfam" id="PF08161"/>
    </source>
</evidence>
<feature type="compositionally biased region" description="Acidic residues" evidence="4">
    <location>
        <begin position="77"/>
        <end position="89"/>
    </location>
</feature>
<dbReference type="InterPro" id="IPR016024">
    <property type="entry name" value="ARM-type_fold"/>
</dbReference>